<gene>
    <name evidence="2" type="ORF">BOTBODRAFT_27972</name>
</gene>
<feature type="region of interest" description="Disordered" evidence="1">
    <location>
        <begin position="19"/>
        <end position="59"/>
    </location>
</feature>
<keyword evidence="3" id="KW-1185">Reference proteome</keyword>
<dbReference type="Proteomes" id="UP000027195">
    <property type="component" value="Unassembled WGS sequence"/>
</dbReference>
<dbReference type="AlphaFoldDB" id="A0A067MUW9"/>
<dbReference type="InParanoid" id="A0A067MUW9"/>
<organism evidence="2 3">
    <name type="scientific">Botryobasidium botryosum (strain FD-172 SS1)</name>
    <dbReference type="NCBI Taxonomy" id="930990"/>
    <lineage>
        <taxon>Eukaryota</taxon>
        <taxon>Fungi</taxon>
        <taxon>Dikarya</taxon>
        <taxon>Basidiomycota</taxon>
        <taxon>Agaricomycotina</taxon>
        <taxon>Agaricomycetes</taxon>
        <taxon>Cantharellales</taxon>
        <taxon>Botryobasidiaceae</taxon>
        <taxon>Botryobasidium</taxon>
    </lineage>
</organism>
<feature type="region of interest" description="Disordered" evidence="1">
    <location>
        <begin position="71"/>
        <end position="150"/>
    </location>
</feature>
<sequence>MSGPANISIALDSKYLEAPLSRPPHTASKNSPLTLLPMPSLSSTSSITSLLSGSRKGHKDHLSAFGALQSTFGFGGGAPRVSSPATSKPKQRSKKSEESRSSESHSSKRPLPASSSPKDYSAAFGSLQSSFGFAGGAPVVPDLRPTRKSR</sequence>
<dbReference type="HOGENOM" id="CLU_143651_0_0_1"/>
<protein>
    <submittedName>
        <fullName evidence="2">Uncharacterized protein</fullName>
    </submittedName>
</protein>
<name>A0A067MUW9_BOTB1</name>
<feature type="compositionally biased region" description="Low complexity" evidence="1">
    <location>
        <begin position="31"/>
        <end position="54"/>
    </location>
</feature>
<dbReference type="EMBL" id="KL198019">
    <property type="protein sequence ID" value="KDQ19384.1"/>
    <property type="molecule type" value="Genomic_DNA"/>
</dbReference>
<accession>A0A067MUW9</accession>
<feature type="compositionally biased region" description="Basic and acidic residues" evidence="1">
    <location>
        <begin position="94"/>
        <end position="106"/>
    </location>
</feature>
<reference evidence="3" key="1">
    <citation type="journal article" date="2014" name="Proc. Natl. Acad. Sci. U.S.A.">
        <title>Extensive sampling of basidiomycete genomes demonstrates inadequacy of the white-rot/brown-rot paradigm for wood decay fungi.</title>
        <authorList>
            <person name="Riley R."/>
            <person name="Salamov A.A."/>
            <person name="Brown D.W."/>
            <person name="Nagy L.G."/>
            <person name="Floudas D."/>
            <person name="Held B.W."/>
            <person name="Levasseur A."/>
            <person name="Lombard V."/>
            <person name="Morin E."/>
            <person name="Otillar R."/>
            <person name="Lindquist E.A."/>
            <person name="Sun H."/>
            <person name="LaButti K.M."/>
            <person name="Schmutz J."/>
            <person name="Jabbour D."/>
            <person name="Luo H."/>
            <person name="Baker S.E."/>
            <person name="Pisabarro A.G."/>
            <person name="Walton J.D."/>
            <person name="Blanchette R.A."/>
            <person name="Henrissat B."/>
            <person name="Martin F."/>
            <person name="Cullen D."/>
            <person name="Hibbett D.S."/>
            <person name="Grigoriev I.V."/>
        </authorList>
    </citation>
    <scope>NUCLEOTIDE SEQUENCE [LARGE SCALE GENOMIC DNA]</scope>
    <source>
        <strain evidence="3">FD-172 SS1</strain>
    </source>
</reference>
<evidence type="ECO:0000313" key="2">
    <source>
        <dbReference type="EMBL" id="KDQ19384.1"/>
    </source>
</evidence>
<dbReference type="OrthoDB" id="3269632at2759"/>
<evidence type="ECO:0000256" key="1">
    <source>
        <dbReference type="SAM" id="MobiDB-lite"/>
    </source>
</evidence>
<evidence type="ECO:0000313" key="3">
    <source>
        <dbReference type="Proteomes" id="UP000027195"/>
    </source>
</evidence>
<proteinExistence type="predicted"/>